<reference evidence="3 4" key="1">
    <citation type="submission" date="2018-09" db="EMBL/GenBank/DDBJ databases">
        <title>Genomic Encyclopedia of Archaeal and Bacterial Type Strains, Phase II (KMG-II): from individual species to whole genera.</title>
        <authorList>
            <person name="Goeker M."/>
        </authorList>
    </citation>
    <scope>NUCLEOTIDE SEQUENCE [LARGE SCALE GENOMIC DNA]</scope>
    <source>
        <strain evidence="3 4">DSM 27148</strain>
    </source>
</reference>
<accession>A0A419W4G3</accession>
<evidence type="ECO:0000256" key="1">
    <source>
        <dbReference type="SAM" id="SignalP"/>
    </source>
</evidence>
<dbReference type="SUPFAM" id="SSF52266">
    <property type="entry name" value="SGNH hydrolase"/>
    <property type="match status" value="1"/>
</dbReference>
<sequence>MKTNTLKKLVAALLLVAGFAIQANAQDWANLQRYEEQNTQLAKPAEGESRVVFMGNSITEGWIRNCPEFFSDNGYISRGISGQTTPQMLLRFRADVINLQPEVVVIMAGTNDVAGNTGPSTNEMIMNNLISMAELARANNIRVIFCSVLPANRFSWRPELKPADQIIQLDSLIENYASANGIPYVDFYSKMVDSEKGLKTEYSKDGVHPLKAGYEEVMNPMIREAIEKLL</sequence>
<keyword evidence="4" id="KW-1185">Reference proteome</keyword>
<name>A0A419W4G3_9BACT</name>
<proteinExistence type="predicted"/>
<dbReference type="InterPro" id="IPR036514">
    <property type="entry name" value="SGNH_hydro_sf"/>
</dbReference>
<dbReference type="PANTHER" id="PTHR30383:SF5">
    <property type="entry name" value="SGNH HYDROLASE-TYPE ESTERASE DOMAIN-CONTAINING PROTEIN"/>
    <property type="match status" value="1"/>
</dbReference>
<dbReference type="Gene3D" id="3.40.50.1110">
    <property type="entry name" value="SGNH hydrolase"/>
    <property type="match status" value="1"/>
</dbReference>
<feature type="signal peptide" evidence="1">
    <location>
        <begin position="1"/>
        <end position="25"/>
    </location>
</feature>
<protein>
    <submittedName>
        <fullName evidence="3">Lysophospholipase L1-like esterase</fullName>
    </submittedName>
</protein>
<gene>
    <name evidence="3" type="ORF">BC643_0672</name>
</gene>
<dbReference type="RefSeq" id="WP_120271747.1">
    <property type="nucleotide sequence ID" value="NZ_RAPN01000001.1"/>
</dbReference>
<dbReference type="AlphaFoldDB" id="A0A419W4G3"/>
<dbReference type="OrthoDB" id="9805821at2"/>
<dbReference type="GO" id="GO:0004622">
    <property type="term" value="F:phosphatidylcholine lysophospholipase activity"/>
    <property type="evidence" value="ECO:0007669"/>
    <property type="project" value="TreeGrafter"/>
</dbReference>
<dbReference type="EMBL" id="RAPN01000001">
    <property type="protein sequence ID" value="RKD90335.1"/>
    <property type="molecule type" value="Genomic_DNA"/>
</dbReference>
<evidence type="ECO:0000313" key="3">
    <source>
        <dbReference type="EMBL" id="RKD90335.1"/>
    </source>
</evidence>
<dbReference type="InterPro" id="IPR051532">
    <property type="entry name" value="Ester_Hydrolysis_Enzymes"/>
</dbReference>
<organism evidence="3 4">
    <name type="scientific">Mangrovibacterium diazotrophicum</name>
    <dbReference type="NCBI Taxonomy" id="1261403"/>
    <lineage>
        <taxon>Bacteria</taxon>
        <taxon>Pseudomonadati</taxon>
        <taxon>Bacteroidota</taxon>
        <taxon>Bacteroidia</taxon>
        <taxon>Marinilabiliales</taxon>
        <taxon>Prolixibacteraceae</taxon>
        <taxon>Mangrovibacterium</taxon>
    </lineage>
</organism>
<comment type="caution">
    <text evidence="3">The sequence shown here is derived from an EMBL/GenBank/DDBJ whole genome shotgun (WGS) entry which is preliminary data.</text>
</comment>
<feature type="domain" description="SGNH hydrolase-type esterase" evidence="2">
    <location>
        <begin position="53"/>
        <end position="215"/>
    </location>
</feature>
<feature type="chain" id="PRO_5019148355" evidence="1">
    <location>
        <begin position="26"/>
        <end position="230"/>
    </location>
</feature>
<evidence type="ECO:0000313" key="4">
    <source>
        <dbReference type="Proteomes" id="UP000283387"/>
    </source>
</evidence>
<evidence type="ECO:0000259" key="2">
    <source>
        <dbReference type="Pfam" id="PF13472"/>
    </source>
</evidence>
<keyword evidence="1" id="KW-0732">Signal</keyword>
<dbReference type="CDD" id="cd04501">
    <property type="entry name" value="SGNH_hydrolase_like_4"/>
    <property type="match status" value="1"/>
</dbReference>
<dbReference type="InterPro" id="IPR013830">
    <property type="entry name" value="SGNH_hydro"/>
</dbReference>
<dbReference type="Pfam" id="PF13472">
    <property type="entry name" value="Lipase_GDSL_2"/>
    <property type="match status" value="1"/>
</dbReference>
<dbReference type="PANTHER" id="PTHR30383">
    <property type="entry name" value="THIOESTERASE 1/PROTEASE 1/LYSOPHOSPHOLIPASE L1"/>
    <property type="match status" value="1"/>
</dbReference>
<dbReference type="Proteomes" id="UP000283387">
    <property type="component" value="Unassembled WGS sequence"/>
</dbReference>